<gene>
    <name evidence="5" type="ORF">OU419_16875</name>
</gene>
<dbReference type="EMBL" id="CP113432">
    <property type="protein sequence ID" value="WAI47449.1"/>
    <property type="molecule type" value="Genomic_DNA"/>
</dbReference>
<dbReference type="InterPro" id="IPR009057">
    <property type="entry name" value="Homeodomain-like_sf"/>
</dbReference>
<organism evidence="5 6">
    <name type="scientific">Pseudomonas triclosanedens</name>
    <dbReference type="NCBI Taxonomy" id="2961893"/>
    <lineage>
        <taxon>Bacteria</taxon>
        <taxon>Pseudomonadati</taxon>
        <taxon>Pseudomonadota</taxon>
        <taxon>Gammaproteobacteria</taxon>
        <taxon>Pseudomonadales</taxon>
        <taxon>Pseudomonadaceae</taxon>
        <taxon>Pseudomonas</taxon>
    </lineage>
</organism>
<sequence length="120" mass="13776">MEASAALVHQVHVQILAFLPKHCCTLANVAKSLELNLRTLQRHLAAVEMNFEDCVDEVRRVQAENLLCHSDLSAAEIARLLGYVRASSFDRAHRRWFSMTPLEHRDRLKEAWPLMVEETV</sequence>
<dbReference type="InterPro" id="IPR018060">
    <property type="entry name" value="HTH_AraC"/>
</dbReference>
<dbReference type="RefSeq" id="WP_254473675.1">
    <property type="nucleotide sequence ID" value="NZ_CP113432.1"/>
</dbReference>
<dbReference type="Pfam" id="PF12833">
    <property type="entry name" value="HTH_18"/>
    <property type="match status" value="1"/>
</dbReference>
<dbReference type="Gene3D" id="1.10.10.60">
    <property type="entry name" value="Homeodomain-like"/>
    <property type="match status" value="1"/>
</dbReference>
<keyword evidence="1" id="KW-0805">Transcription regulation</keyword>
<reference evidence="5" key="1">
    <citation type="submission" date="2022-11" db="EMBL/GenBank/DDBJ databases">
        <title>Pseudomonas triclosanedens sp. nov., a triclosan degrader isolated from activated sludge.</title>
        <authorList>
            <person name="Yin Y."/>
            <person name="Lu Z."/>
        </authorList>
    </citation>
    <scope>NUCLEOTIDE SEQUENCE</scope>
    <source>
        <strain evidence="5">ZM23</strain>
    </source>
</reference>
<dbReference type="PANTHER" id="PTHR47894">
    <property type="entry name" value="HTH-TYPE TRANSCRIPTIONAL REGULATOR GADX"/>
    <property type="match status" value="1"/>
</dbReference>
<dbReference type="SUPFAM" id="SSF46689">
    <property type="entry name" value="Homeodomain-like"/>
    <property type="match status" value="1"/>
</dbReference>
<dbReference type="SMART" id="SM00342">
    <property type="entry name" value="HTH_ARAC"/>
    <property type="match status" value="1"/>
</dbReference>
<evidence type="ECO:0000256" key="1">
    <source>
        <dbReference type="ARBA" id="ARBA00023015"/>
    </source>
</evidence>
<keyword evidence="6" id="KW-1185">Reference proteome</keyword>
<accession>A0ABY6ZRB0</accession>
<feature type="domain" description="HTH araC/xylS-type" evidence="4">
    <location>
        <begin position="9"/>
        <end position="107"/>
    </location>
</feature>
<dbReference type="Proteomes" id="UP001163624">
    <property type="component" value="Chromosome"/>
</dbReference>
<proteinExistence type="predicted"/>
<keyword evidence="3" id="KW-0804">Transcription</keyword>
<name>A0ABY6ZRB0_9PSED</name>
<protein>
    <submittedName>
        <fullName evidence="5">AraC family transcriptional regulator</fullName>
    </submittedName>
</protein>
<evidence type="ECO:0000256" key="3">
    <source>
        <dbReference type="ARBA" id="ARBA00023163"/>
    </source>
</evidence>
<evidence type="ECO:0000313" key="5">
    <source>
        <dbReference type="EMBL" id="WAI47449.1"/>
    </source>
</evidence>
<dbReference type="PROSITE" id="PS01124">
    <property type="entry name" value="HTH_ARAC_FAMILY_2"/>
    <property type="match status" value="1"/>
</dbReference>
<evidence type="ECO:0000256" key="2">
    <source>
        <dbReference type="ARBA" id="ARBA00023125"/>
    </source>
</evidence>
<dbReference type="PANTHER" id="PTHR47894:SF4">
    <property type="entry name" value="HTH-TYPE TRANSCRIPTIONAL REGULATOR GADX"/>
    <property type="match status" value="1"/>
</dbReference>
<evidence type="ECO:0000259" key="4">
    <source>
        <dbReference type="PROSITE" id="PS01124"/>
    </source>
</evidence>
<keyword evidence="2" id="KW-0238">DNA-binding</keyword>
<evidence type="ECO:0000313" key="6">
    <source>
        <dbReference type="Proteomes" id="UP001163624"/>
    </source>
</evidence>